<reference evidence="4 5" key="1">
    <citation type="submission" date="2012-10" db="EMBL/GenBank/DDBJ databases">
        <authorList>
            <person name="Zafar N."/>
            <person name="Inman J."/>
            <person name="Hall N."/>
            <person name="Lorenzi H."/>
            <person name="Caler E."/>
        </authorList>
    </citation>
    <scope>NUCLEOTIDE SEQUENCE [LARGE SCALE GENOMIC DNA]</scope>
    <source>
        <strain evidence="4 5">IP1</strain>
    </source>
</reference>
<evidence type="ECO:0000259" key="1">
    <source>
        <dbReference type="Pfam" id="PF06202"/>
    </source>
</evidence>
<dbReference type="GO" id="GO:0005980">
    <property type="term" value="P:glycogen catabolic process"/>
    <property type="evidence" value="ECO:0007669"/>
    <property type="project" value="InterPro"/>
</dbReference>
<name>A0A0A1U014_ENTIV</name>
<dbReference type="EMBL" id="KB207140">
    <property type="protein sequence ID" value="ELP84233.1"/>
    <property type="molecule type" value="Genomic_DNA"/>
</dbReference>
<protein>
    <submittedName>
        <fullName evidence="4">Glycogen debranching enzyme, putative</fullName>
        <ecNumber evidence="4">3.2.1.33</ecNumber>
    </submittedName>
</protein>
<feature type="domain" description="Glycogen debranching enzyme C-terminal" evidence="1">
    <location>
        <begin position="965"/>
        <end position="1417"/>
    </location>
</feature>
<dbReference type="Pfam" id="PF14702">
    <property type="entry name" value="hGDE_central"/>
    <property type="match status" value="1"/>
</dbReference>
<dbReference type="PANTHER" id="PTHR10569:SF2">
    <property type="entry name" value="GLYCOGEN DEBRANCHING ENZYME"/>
    <property type="match status" value="1"/>
</dbReference>
<evidence type="ECO:0000259" key="2">
    <source>
        <dbReference type="Pfam" id="PF14701"/>
    </source>
</evidence>
<dbReference type="GeneID" id="14883241"/>
<dbReference type="Pfam" id="PF14701">
    <property type="entry name" value="hDGE_amylase"/>
    <property type="match status" value="1"/>
</dbReference>
<dbReference type="InterPro" id="IPR012341">
    <property type="entry name" value="6hp_glycosidase-like_sf"/>
</dbReference>
<dbReference type="KEGG" id="eiv:EIN_064680"/>
<dbReference type="InterPro" id="IPR010401">
    <property type="entry name" value="AGL/Gdb1"/>
</dbReference>
<dbReference type="OMA" id="WWIKAIR"/>
<feature type="domain" description="Glycogen debranching enzyme central" evidence="3">
    <location>
        <begin position="668"/>
        <end position="884"/>
    </location>
</feature>
<keyword evidence="5" id="KW-1185">Reference proteome</keyword>
<dbReference type="VEuPathDB" id="AmoebaDB:EIN_064680"/>
<dbReference type="InterPro" id="IPR017853">
    <property type="entry name" value="GH"/>
</dbReference>
<accession>A0A0A1U014</accession>
<dbReference type="EC" id="3.2.1.33" evidence="4"/>
<evidence type="ECO:0000313" key="5">
    <source>
        <dbReference type="Proteomes" id="UP000014680"/>
    </source>
</evidence>
<keyword evidence="4" id="KW-0326">Glycosidase</keyword>
<dbReference type="GO" id="GO:0004134">
    <property type="term" value="F:4-alpha-glucanotransferase activity"/>
    <property type="evidence" value="ECO:0007669"/>
    <property type="project" value="InterPro"/>
</dbReference>
<dbReference type="InterPro" id="IPR032788">
    <property type="entry name" value="AGL_central"/>
</dbReference>
<sequence length="1426" mass="162187">MGIIRVVDASEKSIGYKIDIGSTLRFVLPYGSFPFDVTVDTNYTNGSYKANSYHQLKTICPQSEFQFQFDLPLQASGVFQFRIKNVSDEVLKIVYINVYPLVHFSSKKVPVSGLSVQTHITRLMGKISEWESHYQTLSNCGYNAIHLTPLQPIGPSGSAYSLVQHLDIEDSLFDEKLTTEEKIKRVGETVKMLRNKYEIASIIDVVLSHVSSHSQMVVEHPEICYTTDNCPHLKVGYAFDSLIHKCIDDIINSNYNDNLGMFNTPEDVKKFIGYFKEKYMIPMQFWLYYVIDVEKHKLAYIQYTKENPKAEKGKTGSPEELAKRMEKYVQTDGTYEKNHITVPIKDVYSLVPGLDEFLNALDVLNVDNYRHYDNDVNAAIQNCLNNLMYSCFDPNGPHVNKFTREVHILPYYFQVIDGVNSKNEKVHLVAAHHGWIFGGDPFFDFVGDKSSKVYIRREAIVWEDSLKLNYGTTYKGHEYIWDHMKEYVCLNAKLFDGLRLDNCHSVPLPALEYILNHAREVNQNLIVLAELFADNADAVIQYVVRCGIQGLVKEALRGKTPSDLNGVAYQSSWFKPVGGILEESVYDELPADVQPMDGWTYDLTHDNEPQEGNRNPNDSLSTSAVVAMTIGTIGSVRGYDELVPFKISCVTERRLYKKYDWNDLKSVGISKGKSELNKLHERLAIEGYSEFYGEINGNLVILTRRNPKTHKVVIVYAHTSFLGNNSVVPNTKKFTLKDYKVDKFLFFGALTTGLLNLTNPKAKYISGNKCICDFTTEYDVVNEFVTVEDSDNCAKVEFKQFPAGSVLAVQLDLINPPNTNWNIPKFQLKPQDLFNVFFGTPEEVGAEKFEVFHHETLGFVGLGGVLPLLVNDLSQPIYEKLRNGGLDHIAPYITQLVKDTALGQFTKSTLLEISRFPKFLIPKYFAAFIKKLFASLVPSTFESRLELAASQFYSDCKGTPLIANGLVPASLGIKTESLCAGIPHFLTGYMRNWGRDTFIALRGILLRNGRFEEAENTIRAYLCAMSHGLIPNLLDGCVNSRYNARDATWFCMSAIVDYCEMVPHGESILDKMVYHIETTQEVLTRVNKNKKREMTVRDVMQSILEMHANGIHFREKNAGPKIDSVMTSKGFDIDITLNPETGFISGGNEANCGTWMDKMGSSTRAGNCGQPGSSRDGADVEIQGLLMKVLHWINTKKVFQHEGVRIKLYGEFTYEEWENKLQANFSKYFYIPSTIEDDKKYEVQSALVNKREIYKDVVGSIKKWPDYQLRPNFLITLVEAPSMFVGHEDEVKSVLKSVRKLLVGPLGMKTLDPTDWSYKPNYYNEDSDDYSTANGLNYHNGPEWVWPYGYYVMAMLMYNPDNLEKDKLKTYCRSLMFNHFKYVKEDKWMGLPELTNCDGHRCYASCVSQAWSVATLLDATKKVEEW</sequence>
<organism evidence="4 5">
    <name type="scientific">Entamoeba invadens IP1</name>
    <dbReference type="NCBI Taxonomy" id="370355"/>
    <lineage>
        <taxon>Eukaryota</taxon>
        <taxon>Amoebozoa</taxon>
        <taxon>Evosea</taxon>
        <taxon>Archamoebae</taxon>
        <taxon>Mastigamoebida</taxon>
        <taxon>Entamoebidae</taxon>
        <taxon>Entamoeba</taxon>
    </lineage>
</organism>
<dbReference type="Pfam" id="PF06202">
    <property type="entry name" value="GDE_C"/>
    <property type="match status" value="1"/>
</dbReference>
<evidence type="ECO:0000259" key="3">
    <source>
        <dbReference type="Pfam" id="PF14702"/>
    </source>
</evidence>
<evidence type="ECO:0000313" key="4">
    <source>
        <dbReference type="EMBL" id="ELP84233.1"/>
    </source>
</evidence>
<dbReference type="OrthoDB" id="10248904at2759"/>
<dbReference type="Proteomes" id="UP000014680">
    <property type="component" value="Unassembled WGS sequence"/>
</dbReference>
<dbReference type="SUPFAM" id="SSF51445">
    <property type="entry name" value="(Trans)glycosidases"/>
    <property type="match status" value="1"/>
</dbReference>
<dbReference type="InterPro" id="IPR032790">
    <property type="entry name" value="GDE_C"/>
</dbReference>
<dbReference type="Gene3D" id="3.20.20.80">
    <property type="entry name" value="Glycosidases"/>
    <property type="match status" value="2"/>
</dbReference>
<dbReference type="PANTHER" id="PTHR10569">
    <property type="entry name" value="GLYCOGEN DEBRANCHING ENZYME"/>
    <property type="match status" value="1"/>
</dbReference>
<gene>
    <name evidence="4" type="ORF">EIN_064680</name>
</gene>
<dbReference type="Gene3D" id="1.50.10.10">
    <property type="match status" value="1"/>
</dbReference>
<dbReference type="SUPFAM" id="SSF48208">
    <property type="entry name" value="Six-hairpin glycosidases"/>
    <property type="match status" value="1"/>
</dbReference>
<dbReference type="InterPro" id="IPR032792">
    <property type="entry name" value="AGL_glucanoTrfase"/>
</dbReference>
<proteinExistence type="predicted"/>
<dbReference type="InterPro" id="IPR008928">
    <property type="entry name" value="6-hairpin_glycosidase_sf"/>
</dbReference>
<feature type="domain" description="Glycogen debranching enzyme glucanotransferase" evidence="2">
    <location>
        <begin position="107"/>
        <end position="526"/>
    </location>
</feature>
<dbReference type="RefSeq" id="XP_004183579.1">
    <property type="nucleotide sequence ID" value="XM_004183531.1"/>
</dbReference>
<keyword evidence="4" id="KW-0378">Hydrolase</keyword>
<dbReference type="GO" id="GO:0004135">
    <property type="term" value="F:amylo-alpha-1,6-glucosidase activity"/>
    <property type="evidence" value="ECO:0007669"/>
    <property type="project" value="UniProtKB-EC"/>
</dbReference>